<dbReference type="SUPFAM" id="SSF48371">
    <property type="entry name" value="ARM repeat"/>
    <property type="match status" value="1"/>
</dbReference>
<gene>
    <name evidence="2" type="ORF">BDFB_006691</name>
</gene>
<reference evidence="2 3" key="1">
    <citation type="submission" date="2017-03" db="EMBL/GenBank/DDBJ databases">
        <title>Genome of the blue death feigning beetle - Asbolus verrucosus.</title>
        <authorList>
            <person name="Rider S.D."/>
        </authorList>
    </citation>
    <scope>NUCLEOTIDE SEQUENCE [LARGE SCALE GENOMIC DNA]</scope>
    <source>
        <strain evidence="2">Butters</strain>
        <tissue evidence="2">Head and leg muscle</tissue>
    </source>
</reference>
<dbReference type="Proteomes" id="UP000292052">
    <property type="component" value="Unassembled WGS sequence"/>
</dbReference>
<dbReference type="STRING" id="1661398.A0A482WA13"/>
<dbReference type="InterPro" id="IPR010736">
    <property type="entry name" value="SHIPPO-rpt"/>
</dbReference>
<dbReference type="InterPro" id="IPR011989">
    <property type="entry name" value="ARM-like"/>
</dbReference>
<dbReference type="InterPro" id="IPR051291">
    <property type="entry name" value="CIMAP"/>
</dbReference>
<evidence type="ECO:0000256" key="1">
    <source>
        <dbReference type="SAM" id="MobiDB-lite"/>
    </source>
</evidence>
<dbReference type="InterPro" id="IPR016024">
    <property type="entry name" value="ARM-type_fold"/>
</dbReference>
<dbReference type="GO" id="GO:0005856">
    <property type="term" value="C:cytoskeleton"/>
    <property type="evidence" value="ECO:0007669"/>
    <property type="project" value="TreeGrafter"/>
</dbReference>
<dbReference type="AlphaFoldDB" id="A0A482WA13"/>
<sequence length="579" mass="64421">MVLPITQQTFDEAVQENINDLGLSPEEALTEAVAQFKAQGADLSQIITEPGAASAVENLTNAIKKLSEFKDTNISPECLDQIAVLKQMCDKGIQYRVQAGKAGAYDAILDIFLKSEAAKDTKVACLKAMISLMTKQPDLLDGNSEVLKDVLLVLRALILDDDVRVEFGRAHEHARIIASETLSTITGLINKFKADASIINDLMLTLSSLLVRAEFCIKVEETGGVELMQDVMTTFMKNDNVVQTASAGLNCVAALSLRCPENSKALFEAGLPEVIINVMRKHPDEKSVQRPASWAIRNMVSRSRYQNKHFLELGAEELLQKNLAKFKEFEYDTKAALRDLECDVELKEEWTGPGPGKYLLPPLVGYKDHDPSRYRNPQYSMGQKLTRTTDKQISPGPKYYTENMTMYGKVHPRAYSIVSRKKEQARFQGPGPAAYNIQNAPRMKEQRPPAYSISYRHELHKTFETPGPNNYDVPTTIGPKVPDKRANGAFSMSHRYPVTKKEISPGPARYDPISPDNYKNKLPAYSMSIRHKPVAEKGSSPGPSNYYPKLASKGGYSFGLKTDTSPYITPEDEMPCINK</sequence>
<organism evidence="2 3">
    <name type="scientific">Asbolus verrucosus</name>
    <name type="common">Desert ironclad beetle</name>
    <dbReference type="NCBI Taxonomy" id="1661398"/>
    <lineage>
        <taxon>Eukaryota</taxon>
        <taxon>Metazoa</taxon>
        <taxon>Ecdysozoa</taxon>
        <taxon>Arthropoda</taxon>
        <taxon>Hexapoda</taxon>
        <taxon>Insecta</taxon>
        <taxon>Pterygota</taxon>
        <taxon>Neoptera</taxon>
        <taxon>Endopterygota</taxon>
        <taxon>Coleoptera</taxon>
        <taxon>Polyphaga</taxon>
        <taxon>Cucujiformia</taxon>
        <taxon>Tenebrionidae</taxon>
        <taxon>Pimeliinae</taxon>
        <taxon>Asbolus</taxon>
    </lineage>
</organism>
<feature type="compositionally biased region" description="Acidic residues" evidence="1">
    <location>
        <begin position="570"/>
        <end position="579"/>
    </location>
</feature>
<evidence type="ECO:0000313" key="3">
    <source>
        <dbReference type="Proteomes" id="UP000292052"/>
    </source>
</evidence>
<dbReference type="OrthoDB" id="449062at2759"/>
<dbReference type="PANTHER" id="PTHR21580:SF28">
    <property type="entry name" value="BOREALIN N-TERMINAL DOMAIN-CONTAINING PROTEIN-RELATED"/>
    <property type="match status" value="1"/>
</dbReference>
<dbReference type="Gene3D" id="1.25.10.10">
    <property type="entry name" value="Leucine-rich Repeat Variant"/>
    <property type="match status" value="1"/>
</dbReference>
<proteinExistence type="predicted"/>
<comment type="caution">
    <text evidence="2">The sequence shown here is derived from an EMBL/GenBank/DDBJ whole genome shotgun (WGS) entry which is preliminary data.</text>
</comment>
<dbReference type="SMART" id="SM00185">
    <property type="entry name" value="ARM"/>
    <property type="match status" value="2"/>
</dbReference>
<dbReference type="InterPro" id="IPR000225">
    <property type="entry name" value="Armadillo"/>
</dbReference>
<dbReference type="Pfam" id="PF07004">
    <property type="entry name" value="SHIPPO-rpt"/>
    <property type="match status" value="4"/>
</dbReference>
<accession>A0A482WA13</accession>
<name>A0A482WA13_ASBVE</name>
<feature type="region of interest" description="Disordered" evidence="1">
    <location>
        <begin position="558"/>
        <end position="579"/>
    </location>
</feature>
<dbReference type="PANTHER" id="PTHR21580">
    <property type="entry name" value="SHIPPO-1-RELATED"/>
    <property type="match status" value="1"/>
</dbReference>
<protein>
    <recommendedName>
        <fullName evidence="4">Armadillo repeat-containing protein 6</fullName>
    </recommendedName>
</protein>
<dbReference type="EMBL" id="QDEB01019114">
    <property type="protein sequence ID" value="RZC41228.1"/>
    <property type="molecule type" value="Genomic_DNA"/>
</dbReference>
<evidence type="ECO:0008006" key="4">
    <source>
        <dbReference type="Google" id="ProtNLM"/>
    </source>
</evidence>
<keyword evidence="3" id="KW-1185">Reference proteome</keyword>
<evidence type="ECO:0000313" key="2">
    <source>
        <dbReference type="EMBL" id="RZC41228.1"/>
    </source>
</evidence>